<dbReference type="InterPro" id="IPR000884">
    <property type="entry name" value="TSP1_rpt"/>
</dbReference>
<dbReference type="Pfam" id="PF00090">
    <property type="entry name" value="TSP_1"/>
    <property type="match status" value="1"/>
</dbReference>
<dbReference type="SMART" id="SM00209">
    <property type="entry name" value="TSP1"/>
    <property type="match status" value="1"/>
</dbReference>
<evidence type="ECO:0000256" key="4">
    <source>
        <dbReference type="PIRSR" id="PIRSR613273-3"/>
    </source>
</evidence>
<dbReference type="SUPFAM" id="SSF82895">
    <property type="entry name" value="TSP-1 type 1 repeat"/>
    <property type="match status" value="1"/>
</dbReference>
<evidence type="ECO:0000256" key="3">
    <source>
        <dbReference type="ARBA" id="ARBA00023157"/>
    </source>
</evidence>
<dbReference type="Gene3D" id="2.40.50.120">
    <property type="match status" value="1"/>
</dbReference>
<dbReference type="PANTHER" id="PTHR13723">
    <property type="entry name" value="ADAMTS A DISINTEGRIN AND METALLOPROTEASE WITH THROMBOSPONDIN MOTIFS PROTEASE"/>
    <property type="match status" value="1"/>
</dbReference>
<sequence>ASGTWGSWGPWSICSSSCGDGVALRMRRCLRVSTEELCRGEPRQYRVCQLEGCPRGAVPFRAMQCSLYDTKPVLGTLARYRWVPFHGAPNVCDLNCLAAGHNFYYTFGRVLDGTRCSPDSPDLCVGGRCLSAGCDGILGSGVQPDACGQCGGGPGTCIFVHRLFQGVPPSSGYFGYLNVTKIPAGATNIKVTDKSRNYLALMSSDQRYVLNGDWSIAWPGAYEVAGTRLLYARAADGTESLEAPGPTAEELHVMVLLQEPNPRIEYEFWAPRQHGASALRQRQPQPRGAGSPQPSLDPPPLGSPLPDDFGTAGHCGKCRIPKGHSQRIHHFCQSDFGKGCNWEAGAWNGTPAAPLTPAHPTVFQARIVATQLVGQETRHEVRVLTRYRRRFPLLPREYVWVPSTCGCPRLQRGRRYVLMVQRHINREHTLNRIVLHTDGYARPWSVREERRVREAAHRCGPPP</sequence>
<keyword evidence="2" id="KW-0964">Secreted</keyword>
<dbReference type="SUPFAM" id="SSF50242">
    <property type="entry name" value="TIMP-like"/>
    <property type="match status" value="1"/>
</dbReference>
<dbReference type="InterPro" id="IPR008993">
    <property type="entry name" value="TIMP-like_OB-fold"/>
</dbReference>
<gene>
    <name evidence="7" type="primary">Adamtsl5</name>
    <name evidence="7" type="ORF">NOTORN_R10884</name>
</gene>
<dbReference type="Gene3D" id="2.20.100.10">
    <property type="entry name" value="Thrombospondin type-1 (TSP1) repeat"/>
    <property type="match status" value="1"/>
</dbReference>
<dbReference type="Gene3D" id="2.60.120.830">
    <property type="match status" value="1"/>
</dbReference>
<dbReference type="GO" id="GO:0030198">
    <property type="term" value="P:extracellular matrix organization"/>
    <property type="evidence" value="ECO:0007669"/>
    <property type="project" value="InterPro"/>
</dbReference>
<dbReference type="PRINTS" id="PR01857">
    <property type="entry name" value="ADAMTSFAMILY"/>
</dbReference>
<dbReference type="InterPro" id="IPR050439">
    <property type="entry name" value="ADAMTS_ADAMTS-like"/>
</dbReference>
<evidence type="ECO:0000256" key="2">
    <source>
        <dbReference type="ARBA" id="ARBA00022525"/>
    </source>
</evidence>
<feature type="non-terminal residue" evidence="7">
    <location>
        <position position="463"/>
    </location>
</feature>
<evidence type="ECO:0000259" key="6">
    <source>
        <dbReference type="PROSITE" id="PS50189"/>
    </source>
</evidence>
<dbReference type="PANTHER" id="PTHR13723:SF173">
    <property type="entry name" value="ADAMTS-LIKE PROTEIN 5"/>
    <property type="match status" value="1"/>
</dbReference>
<evidence type="ECO:0000256" key="1">
    <source>
        <dbReference type="ARBA" id="ARBA00004613"/>
    </source>
</evidence>
<evidence type="ECO:0000313" key="8">
    <source>
        <dbReference type="Proteomes" id="UP000531938"/>
    </source>
</evidence>
<dbReference type="InterPro" id="IPR045371">
    <property type="entry name" value="ADAMTS_CR_3"/>
</dbReference>
<dbReference type="Pfam" id="PF19236">
    <property type="entry name" value="ADAMTS_CR_3"/>
    <property type="match status" value="1"/>
</dbReference>
<feature type="disulfide bond" evidence="4">
    <location>
        <begin position="18"/>
        <end position="53"/>
    </location>
</feature>
<keyword evidence="8" id="KW-1185">Reference proteome</keyword>
<dbReference type="PROSITE" id="PS50189">
    <property type="entry name" value="NTR"/>
    <property type="match status" value="1"/>
</dbReference>
<feature type="region of interest" description="Disordered" evidence="5">
    <location>
        <begin position="275"/>
        <end position="308"/>
    </location>
</feature>
<dbReference type="GO" id="GO:0031012">
    <property type="term" value="C:extracellular matrix"/>
    <property type="evidence" value="ECO:0007669"/>
    <property type="project" value="TreeGrafter"/>
</dbReference>
<dbReference type="Pfam" id="PF05986">
    <property type="entry name" value="ADAMTS_spacer1"/>
    <property type="match status" value="1"/>
</dbReference>
<dbReference type="InterPro" id="IPR018933">
    <property type="entry name" value="Netrin_module_non-TIMP"/>
</dbReference>
<proteinExistence type="predicted"/>
<dbReference type="InterPro" id="IPR036383">
    <property type="entry name" value="TSP1_rpt_sf"/>
</dbReference>
<feature type="domain" description="NTR" evidence="6">
    <location>
        <begin position="315"/>
        <end position="459"/>
    </location>
</feature>
<dbReference type="FunFam" id="2.60.120.830:FF:000001">
    <property type="entry name" value="A disintegrin and metalloproteinase with thrombospondin motifs 1"/>
    <property type="match status" value="1"/>
</dbReference>
<dbReference type="Proteomes" id="UP000531938">
    <property type="component" value="Unassembled WGS sequence"/>
</dbReference>
<organism evidence="7 8">
    <name type="scientific">Nothoprocta ornata</name>
    <dbReference type="NCBI Taxonomy" id="83376"/>
    <lineage>
        <taxon>Eukaryota</taxon>
        <taxon>Metazoa</taxon>
        <taxon>Chordata</taxon>
        <taxon>Craniata</taxon>
        <taxon>Vertebrata</taxon>
        <taxon>Euteleostomi</taxon>
        <taxon>Archelosauria</taxon>
        <taxon>Archosauria</taxon>
        <taxon>Dinosauria</taxon>
        <taxon>Saurischia</taxon>
        <taxon>Theropoda</taxon>
        <taxon>Coelurosauria</taxon>
        <taxon>Aves</taxon>
        <taxon>Palaeognathae</taxon>
        <taxon>Tinamiformes</taxon>
        <taxon>Tinamidae</taxon>
        <taxon>Nothoprocta</taxon>
    </lineage>
</organism>
<dbReference type="GO" id="GO:0004222">
    <property type="term" value="F:metalloendopeptidase activity"/>
    <property type="evidence" value="ECO:0007669"/>
    <property type="project" value="TreeGrafter"/>
</dbReference>
<evidence type="ECO:0000256" key="5">
    <source>
        <dbReference type="SAM" id="MobiDB-lite"/>
    </source>
</evidence>
<dbReference type="Pfam" id="PF01759">
    <property type="entry name" value="NTR"/>
    <property type="match status" value="1"/>
</dbReference>
<feature type="non-terminal residue" evidence="7">
    <location>
        <position position="1"/>
    </location>
</feature>
<dbReference type="GO" id="GO:0005576">
    <property type="term" value="C:extracellular region"/>
    <property type="evidence" value="ECO:0007669"/>
    <property type="project" value="UniProtKB-SubCell"/>
</dbReference>
<dbReference type="PROSITE" id="PS50092">
    <property type="entry name" value="TSP1"/>
    <property type="match status" value="1"/>
</dbReference>
<dbReference type="GO" id="GO:0006508">
    <property type="term" value="P:proteolysis"/>
    <property type="evidence" value="ECO:0007669"/>
    <property type="project" value="TreeGrafter"/>
</dbReference>
<accession>A0A7K7B9N6</accession>
<dbReference type="InterPro" id="IPR001134">
    <property type="entry name" value="Netrin_domain"/>
</dbReference>
<dbReference type="AlphaFoldDB" id="A0A7K7B9N6"/>
<protein>
    <submittedName>
        <fullName evidence="7">ATL5 protein</fullName>
    </submittedName>
</protein>
<comment type="caution">
    <text evidence="7">The sequence shown here is derived from an EMBL/GenBank/DDBJ whole genome shotgun (WGS) entry which is preliminary data.</text>
</comment>
<dbReference type="EMBL" id="VZSH01000228">
    <property type="protein sequence ID" value="NWY05094.1"/>
    <property type="molecule type" value="Genomic_DNA"/>
</dbReference>
<dbReference type="InterPro" id="IPR013273">
    <property type="entry name" value="ADAMTS/ADAMTS-like"/>
</dbReference>
<name>A0A7K7B9N6_9AVES</name>
<reference evidence="7 8" key="1">
    <citation type="submission" date="2019-09" db="EMBL/GenBank/DDBJ databases">
        <title>Bird 10,000 Genomes (B10K) Project - Family phase.</title>
        <authorList>
            <person name="Zhang G."/>
        </authorList>
    </citation>
    <scope>NUCLEOTIDE SEQUENCE [LARGE SCALE GENOMIC DNA]</scope>
    <source>
        <strain evidence="7">B10K-MSB-03</strain>
    </source>
</reference>
<feature type="disulfide bond" evidence="4">
    <location>
        <begin position="29"/>
        <end position="38"/>
    </location>
</feature>
<dbReference type="InterPro" id="IPR010294">
    <property type="entry name" value="ADAMTS_spacer1"/>
</dbReference>
<keyword evidence="3 4" id="KW-1015">Disulfide bond</keyword>
<evidence type="ECO:0000313" key="7">
    <source>
        <dbReference type="EMBL" id="NWY05094.1"/>
    </source>
</evidence>
<feature type="disulfide bond" evidence="4">
    <location>
        <begin position="14"/>
        <end position="48"/>
    </location>
</feature>
<comment type="subcellular location">
    <subcellularLocation>
        <location evidence="1">Secreted</location>
    </subcellularLocation>
</comment>